<dbReference type="GO" id="GO:0008410">
    <property type="term" value="F:CoA-transferase activity"/>
    <property type="evidence" value="ECO:0007669"/>
    <property type="project" value="InterPro"/>
</dbReference>
<dbReference type="InterPro" id="IPR004165">
    <property type="entry name" value="CoA_trans_fam_I"/>
</dbReference>
<dbReference type="InterPro" id="IPR014388">
    <property type="entry name" value="3-oxoacid_CoA-transferase"/>
</dbReference>
<proteinExistence type="inferred from homology"/>
<dbReference type="AlphaFoldDB" id="A0A1W2A1T3"/>
<comment type="similarity">
    <text evidence="1 3">Belongs to the 3-oxoacid CoA-transferase family.</text>
</comment>
<keyword evidence="6" id="KW-1185">Reference proteome</keyword>
<dbReference type="SUPFAM" id="SSF100950">
    <property type="entry name" value="NagB/RpiA/CoA transferase-like"/>
    <property type="match status" value="2"/>
</dbReference>
<dbReference type="InterPro" id="IPR037171">
    <property type="entry name" value="NagB/RpiA_transferase-like"/>
</dbReference>
<accession>A0A1W2A1T3</accession>
<evidence type="ECO:0000256" key="2">
    <source>
        <dbReference type="ARBA" id="ARBA00022679"/>
    </source>
</evidence>
<protein>
    <submittedName>
        <fullName evidence="5">Propionate CoA-transferase</fullName>
    </submittedName>
</protein>
<dbReference type="PANTHER" id="PTHR43293">
    <property type="entry name" value="ACETATE COA-TRANSFERASE YDIF"/>
    <property type="match status" value="1"/>
</dbReference>
<dbReference type="STRING" id="1122930.SAMN02745168_1387"/>
<evidence type="ECO:0000256" key="4">
    <source>
        <dbReference type="PIRSR" id="PIRSR000858-1"/>
    </source>
</evidence>
<gene>
    <name evidence="5" type="ORF">SAMN02745168_1387</name>
</gene>
<dbReference type="PANTHER" id="PTHR43293:SF1">
    <property type="entry name" value="ACETATE COA-TRANSFERASE YDIF"/>
    <property type="match status" value="1"/>
</dbReference>
<name>A0A1W2A1T3_9FIRM</name>
<dbReference type="Gene3D" id="3.40.1080.10">
    <property type="entry name" value="Glutaconate Coenzyme A-transferase"/>
    <property type="match status" value="2"/>
</dbReference>
<dbReference type="RefSeq" id="WP_084234005.1">
    <property type="nucleotide sequence ID" value="NZ_FWXW01000003.1"/>
</dbReference>
<dbReference type="SMART" id="SM00882">
    <property type="entry name" value="CoA_trans"/>
    <property type="match status" value="1"/>
</dbReference>
<evidence type="ECO:0000313" key="6">
    <source>
        <dbReference type="Proteomes" id="UP000192790"/>
    </source>
</evidence>
<reference evidence="5 6" key="1">
    <citation type="submission" date="2017-04" db="EMBL/GenBank/DDBJ databases">
        <authorList>
            <person name="Afonso C.L."/>
            <person name="Miller P.J."/>
            <person name="Scott M.A."/>
            <person name="Spackman E."/>
            <person name="Goraichik I."/>
            <person name="Dimitrov K.M."/>
            <person name="Suarez D.L."/>
            <person name="Swayne D.E."/>
        </authorList>
    </citation>
    <scope>NUCLEOTIDE SEQUENCE [LARGE SCALE GENOMIC DNA]</scope>
    <source>
        <strain evidence="5 6">DSM 12816</strain>
    </source>
</reference>
<feature type="active site" description="5-glutamyl coenzyme A thioester intermediate" evidence="4">
    <location>
        <position position="327"/>
    </location>
</feature>
<dbReference type="GO" id="GO:0046952">
    <property type="term" value="P:ketone body catabolic process"/>
    <property type="evidence" value="ECO:0007669"/>
    <property type="project" value="InterPro"/>
</dbReference>
<evidence type="ECO:0000313" key="5">
    <source>
        <dbReference type="EMBL" id="SMC54391.1"/>
    </source>
</evidence>
<dbReference type="OrthoDB" id="9805230at2"/>
<evidence type="ECO:0000256" key="3">
    <source>
        <dbReference type="PIRNR" id="PIRNR000858"/>
    </source>
</evidence>
<dbReference type="EMBL" id="FWXW01000003">
    <property type="protein sequence ID" value="SMC54391.1"/>
    <property type="molecule type" value="Genomic_DNA"/>
</dbReference>
<dbReference type="Proteomes" id="UP000192790">
    <property type="component" value="Unassembled WGS sequence"/>
</dbReference>
<sequence length="524" mass="56973">MNKVKFTTTKQAAALIPDGASIGTVGFMMTGTPEELLMEMEQRFLAEGKPRGLTVMWASGPGDGGTVRGLNHLCHEGLLKRTVGGHYGLFPKIAPLVNENKVEAYNFPQGVLVTMFRDMAAGKPGVVTHVGLETFVDPDYEGGKLNKAAKEDLVEKIHLDGKQYLFYKSQKIDVAVLRGTEADEDGNIGISREALRLENLSVAMAARNAGGLVIVQVERLVKRGTLDPRQVVIPGTLVDVVALVSDKKNHMQTAGTDFNIEFISQAGIYKEKFQPSEHDIRKVIGRRAVLEMNRSMRVLNFGIGIPEKVASQLKEENVESAFISTVEPGIYGGAAQGGLNFGSTIGPHAIIDHPYQFDFYDGGGVDITFLGMAECNPDGSLNVSKFGPKIPGCGGYIDISQNAKQCVFCGTFTAGGLKVKTDGGKLEILQEGREKKFLKSIEQITFNGKYESGKGKKITLVTERAVFQVRPEGLTLTEIAPGIDLKRDILDLMEFEPVVSPDLKTMEAVIFTPEPLGLKERFGF</sequence>
<dbReference type="Pfam" id="PF01144">
    <property type="entry name" value="CoA_trans"/>
    <property type="match status" value="1"/>
</dbReference>
<evidence type="ECO:0000256" key="1">
    <source>
        <dbReference type="ARBA" id="ARBA00007154"/>
    </source>
</evidence>
<keyword evidence="2 3" id="KW-0808">Transferase</keyword>
<dbReference type="PIRSF" id="PIRSF000858">
    <property type="entry name" value="SCOT-t"/>
    <property type="match status" value="1"/>
</dbReference>
<organism evidence="5 6">
    <name type="scientific">Papillibacter cinnamivorans DSM 12816</name>
    <dbReference type="NCBI Taxonomy" id="1122930"/>
    <lineage>
        <taxon>Bacteria</taxon>
        <taxon>Bacillati</taxon>
        <taxon>Bacillota</taxon>
        <taxon>Clostridia</taxon>
        <taxon>Eubacteriales</taxon>
        <taxon>Oscillospiraceae</taxon>
        <taxon>Papillibacter</taxon>
    </lineage>
</organism>